<dbReference type="PROSITE" id="PS51562">
    <property type="entry name" value="RNA_CAP0_MT"/>
    <property type="match status" value="1"/>
</dbReference>
<dbReference type="InterPro" id="IPR029063">
    <property type="entry name" value="SAM-dependent_MTases_sf"/>
</dbReference>
<comment type="caution">
    <text evidence="9">The sequence shown here is derived from an EMBL/GenBank/DDBJ whole genome shotgun (WGS) entry which is preliminary data.</text>
</comment>
<dbReference type="GO" id="GO:0005634">
    <property type="term" value="C:nucleus"/>
    <property type="evidence" value="ECO:0007669"/>
    <property type="project" value="TreeGrafter"/>
</dbReference>
<dbReference type="InterPro" id="IPR039753">
    <property type="entry name" value="RG7MT1"/>
</dbReference>
<evidence type="ECO:0000256" key="3">
    <source>
        <dbReference type="ARBA" id="ARBA00022679"/>
    </source>
</evidence>
<dbReference type="GO" id="GO:0004482">
    <property type="term" value="F:mRNA 5'-cap (guanine-N7-)-methyltransferase activity"/>
    <property type="evidence" value="ECO:0007669"/>
    <property type="project" value="UniProtKB-EC"/>
</dbReference>
<keyword evidence="10" id="KW-1185">Reference proteome</keyword>
<keyword evidence="2" id="KW-0489">Methyltransferase</keyword>
<dbReference type="AlphaFoldDB" id="A0A835LXX2"/>
<keyword evidence="6" id="KW-0507">mRNA processing</keyword>
<evidence type="ECO:0000256" key="7">
    <source>
        <dbReference type="ARBA" id="ARBA00044712"/>
    </source>
</evidence>
<evidence type="ECO:0000256" key="6">
    <source>
        <dbReference type="ARBA" id="ARBA00023042"/>
    </source>
</evidence>
<organism evidence="9 10">
    <name type="scientific">Coptis chinensis</name>
    <dbReference type="NCBI Taxonomy" id="261450"/>
    <lineage>
        <taxon>Eukaryota</taxon>
        <taxon>Viridiplantae</taxon>
        <taxon>Streptophyta</taxon>
        <taxon>Embryophyta</taxon>
        <taxon>Tracheophyta</taxon>
        <taxon>Spermatophyta</taxon>
        <taxon>Magnoliopsida</taxon>
        <taxon>Ranunculales</taxon>
        <taxon>Ranunculaceae</taxon>
        <taxon>Coptidoideae</taxon>
        <taxon>Coptis</taxon>
    </lineage>
</organism>
<gene>
    <name evidence="9" type="ORF">IFM89_036779</name>
</gene>
<evidence type="ECO:0000256" key="2">
    <source>
        <dbReference type="ARBA" id="ARBA00022603"/>
    </source>
</evidence>
<reference evidence="9 10" key="1">
    <citation type="submission" date="2020-10" db="EMBL/GenBank/DDBJ databases">
        <title>The Coptis chinensis genome and diversification of protoberbering-type alkaloids.</title>
        <authorList>
            <person name="Wang B."/>
            <person name="Shu S."/>
            <person name="Song C."/>
            <person name="Liu Y."/>
        </authorList>
    </citation>
    <scope>NUCLEOTIDE SEQUENCE [LARGE SCALE GENOMIC DNA]</scope>
    <source>
        <strain evidence="9">HL-2020</strain>
        <tissue evidence="9">Leaf</tissue>
    </source>
</reference>
<proteinExistence type="predicted"/>
<keyword evidence="3" id="KW-0808">Transferase</keyword>
<evidence type="ECO:0000256" key="1">
    <source>
        <dbReference type="ARBA" id="ARBA00011926"/>
    </source>
</evidence>
<evidence type="ECO:0000313" key="10">
    <source>
        <dbReference type="Proteomes" id="UP000631114"/>
    </source>
</evidence>
<comment type="catalytic activity">
    <reaction evidence="7">
        <text>a 5'-end (5'-triphosphoguanosine)-ribonucleoside in mRNA + S-adenosyl-L-methionine = a 5'-end (N(7)-methyl 5'-triphosphoguanosine)-ribonucleoside in mRNA + S-adenosyl-L-homocysteine</text>
        <dbReference type="Rhea" id="RHEA:67008"/>
        <dbReference type="Rhea" id="RHEA-COMP:17166"/>
        <dbReference type="Rhea" id="RHEA-COMP:17167"/>
        <dbReference type="ChEBI" id="CHEBI:57856"/>
        <dbReference type="ChEBI" id="CHEBI:59789"/>
        <dbReference type="ChEBI" id="CHEBI:156461"/>
        <dbReference type="ChEBI" id="CHEBI:167617"/>
        <dbReference type="EC" id="2.1.1.56"/>
    </reaction>
</comment>
<keyword evidence="6" id="KW-0506">mRNA capping</keyword>
<dbReference type="EMBL" id="JADFTS010000006">
    <property type="protein sequence ID" value="KAF9603506.1"/>
    <property type="molecule type" value="Genomic_DNA"/>
</dbReference>
<dbReference type="PANTHER" id="PTHR12189">
    <property type="entry name" value="MRNA GUANINE-7- METHYLTRANSFERASE"/>
    <property type="match status" value="1"/>
</dbReference>
<name>A0A835LXX2_9MAGN</name>
<dbReference type="EC" id="2.1.1.56" evidence="1"/>
<evidence type="ECO:0000313" key="9">
    <source>
        <dbReference type="EMBL" id="KAF9603506.1"/>
    </source>
</evidence>
<dbReference type="SUPFAM" id="SSF53335">
    <property type="entry name" value="S-adenosyl-L-methionine-dependent methyltransferases"/>
    <property type="match status" value="1"/>
</dbReference>
<dbReference type="Proteomes" id="UP000631114">
    <property type="component" value="Unassembled WGS sequence"/>
</dbReference>
<dbReference type="Gene3D" id="3.40.50.150">
    <property type="entry name" value="Vaccinia Virus protein VP39"/>
    <property type="match status" value="1"/>
</dbReference>
<dbReference type="PANTHER" id="PTHR12189:SF2">
    <property type="entry name" value="MRNA CAP GUANINE-N7 METHYLTRANSFERASE"/>
    <property type="match status" value="1"/>
</dbReference>
<keyword evidence="4" id="KW-0949">S-adenosyl-L-methionine</keyword>
<feature type="domain" description="MRNA cap 0 methyltransferase" evidence="8">
    <location>
        <begin position="1"/>
        <end position="112"/>
    </location>
</feature>
<accession>A0A835LXX2</accession>
<dbReference type="Pfam" id="PF03291">
    <property type="entry name" value="mRNA_G-N7_MeTrfase"/>
    <property type="match status" value="1"/>
</dbReference>
<evidence type="ECO:0000259" key="8">
    <source>
        <dbReference type="PROSITE" id="PS51562"/>
    </source>
</evidence>
<evidence type="ECO:0000256" key="5">
    <source>
        <dbReference type="ARBA" id="ARBA00022884"/>
    </source>
</evidence>
<protein>
    <recommendedName>
        <fullName evidence="1">mRNA (guanine-N(7))-methyltransferase</fullName>
        <ecNumber evidence="1">2.1.1.56</ecNumber>
    </recommendedName>
</protein>
<dbReference type="GO" id="GO:0003723">
    <property type="term" value="F:RNA binding"/>
    <property type="evidence" value="ECO:0007669"/>
    <property type="project" value="UniProtKB-KW"/>
</dbReference>
<dbReference type="InterPro" id="IPR004971">
    <property type="entry name" value="mRNA_G-N7_MeTrfase_dom"/>
</dbReference>
<sequence length="112" mass="12400">MKRGHVDKFGAGPPSSSVLQVKACLWEVQYPLPFLQGGDLIKWDKAKVGYYVGIDISEGSIEDCRTRYNGGAIQNQRCKNFTFPARLLCGDCFQVGMDKALEDDAPFDICSC</sequence>
<keyword evidence="5" id="KW-0694">RNA-binding</keyword>
<evidence type="ECO:0000256" key="4">
    <source>
        <dbReference type="ARBA" id="ARBA00022691"/>
    </source>
</evidence>
<dbReference type="OrthoDB" id="10404297at2759"/>